<gene>
    <name evidence="9" type="ORF">Poly41_41840</name>
</gene>
<dbReference type="EC" id="3.1.6.1" evidence="9"/>
<comment type="cofactor">
    <cofactor evidence="1">
        <name>Ca(2+)</name>
        <dbReference type="ChEBI" id="CHEBI:29108"/>
    </cofactor>
</comment>
<dbReference type="SUPFAM" id="SSF53649">
    <property type="entry name" value="Alkaline phosphatase-like"/>
    <property type="match status" value="1"/>
</dbReference>
<dbReference type="AlphaFoldDB" id="A0A5C6DE18"/>
<comment type="similarity">
    <text evidence="2">Belongs to the sulfatase family.</text>
</comment>
<keyword evidence="6" id="KW-0106">Calcium</keyword>
<feature type="domain" description="Sulfatase N-terminal" evidence="8">
    <location>
        <begin position="47"/>
        <end position="350"/>
    </location>
</feature>
<dbReference type="CDD" id="cd16027">
    <property type="entry name" value="SGSH"/>
    <property type="match status" value="1"/>
</dbReference>
<evidence type="ECO:0000313" key="10">
    <source>
        <dbReference type="Proteomes" id="UP000319143"/>
    </source>
</evidence>
<dbReference type="PANTHER" id="PTHR42693">
    <property type="entry name" value="ARYLSULFATASE FAMILY MEMBER"/>
    <property type="match status" value="1"/>
</dbReference>
<evidence type="ECO:0000313" key="9">
    <source>
        <dbReference type="EMBL" id="TWU35040.1"/>
    </source>
</evidence>
<comment type="caution">
    <text evidence="9">The sequence shown here is derived from an EMBL/GenBank/DDBJ whole genome shotgun (WGS) entry which is preliminary data.</text>
</comment>
<evidence type="ECO:0000256" key="7">
    <source>
        <dbReference type="SAM" id="Phobius"/>
    </source>
</evidence>
<dbReference type="PANTHER" id="PTHR42693:SF42">
    <property type="entry name" value="ARYLSULFATASE G"/>
    <property type="match status" value="1"/>
</dbReference>
<evidence type="ECO:0000256" key="2">
    <source>
        <dbReference type="ARBA" id="ARBA00008779"/>
    </source>
</evidence>
<name>A0A5C6DE18_9BACT</name>
<proteinExistence type="inferred from homology"/>
<dbReference type="Proteomes" id="UP000319143">
    <property type="component" value="Unassembled WGS sequence"/>
</dbReference>
<evidence type="ECO:0000256" key="4">
    <source>
        <dbReference type="ARBA" id="ARBA00022729"/>
    </source>
</evidence>
<accession>A0A5C6DE18</accession>
<evidence type="ECO:0000256" key="6">
    <source>
        <dbReference type="ARBA" id="ARBA00022837"/>
    </source>
</evidence>
<dbReference type="RefSeq" id="WP_146528452.1">
    <property type="nucleotide sequence ID" value="NZ_SJPV01000007.1"/>
</dbReference>
<dbReference type="OrthoDB" id="246867at2"/>
<dbReference type="Gene3D" id="3.40.720.10">
    <property type="entry name" value="Alkaline Phosphatase, subunit A"/>
    <property type="match status" value="2"/>
</dbReference>
<organism evidence="9 10">
    <name type="scientific">Novipirellula artificiosorum</name>
    <dbReference type="NCBI Taxonomy" id="2528016"/>
    <lineage>
        <taxon>Bacteria</taxon>
        <taxon>Pseudomonadati</taxon>
        <taxon>Planctomycetota</taxon>
        <taxon>Planctomycetia</taxon>
        <taxon>Pirellulales</taxon>
        <taxon>Pirellulaceae</taxon>
        <taxon>Novipirellula</taxon>
    </lineage>
</organism>
<sequence length="479" mass="53853">MGYRDIGLIGLNEFPLTIARVSLKNNYFFLFILSVLFVTPAIAEQSPNIVLILSDDQSWTDYGFMGHEAIQTPNLDRLARESAVFRRGYVPTALCRPSLTTLITGLYSHQSLITGNDPANTPENRAHASRTGKDARELLISNVDNHPTVPRWLADRDYLSFQSGKWWEGSYARGGFTHGMTRGYPENGGRHGDDGLKIGREGMQPVNDFIDTAVDANKPFFLWYAPFLPHTPHNPPERILAKYQKEGRPKTIATYYAMCDWFDETCGQLLDRLDEKGIADNTLVIYVTDNGWIQDPNSGGYTVRSKRSPYEGGTRTPIMFRWPAKVRPTERPELCSSIDIVPTILAAAGVEVAENLPGLNLLPHLQEGTPIERDAVFGESFAHDIADIQKPQASLLYRWVIRGDDKLLLTYDGQPGKMKFPPQGGEPQLFDLRADPHEEVNLASQRPELVKELSQRLTDWYPVTERSVNAVAPRRQNAQ</sequence>
<keyword evidence="7" id="KW-0812">Transmembrane</keyword>
<keyword evidence="3" id="KW-0479">Metal-binding</keyword>
<dbReference type="Pfam" id="PF00884">
    <property type="entry name" value="Sulfatase"/>
    <property type="match status" value="1"/>
</dbReference>
<dbReference type="InterPro" id="IPR000917">
    <property type="entry name" value="Sulfatase_N"/>
</dbReference>
<evidence type="ECO:0000259" key="8">
    <source>
        <dbReference type="Pfam" id="PF00884"/>
    </source>
</evidence>
<feature type="transmembrane region" description="Helical" evidence="7">
    <location>
        <begin position="27"/>
        <end position="43"/>
    </location>
</feature>
<dbReference type="InterPro" id="IPR017850">
    <property type="entry name" value="Alkaline_phosphatase_core_sf"/>
</dbReference>
<keyword evidence="7" id="KW-1133">Transmembrane helix</keyword>
<keyword evidence="4" id="KW-0732">Signal</keyword>
<dbReference type="InterPro" id="IPR050738">
    <property type="entry name" value="Sulfatase"/>
</dbReference>
<evidence type="ECO:0000256" key="3">
    <source>
        <dbReference type="ARBA" id="ARBA00022723"/>
    </source>
</evidence>
<reference evidence="9 10" key="1">
    <citation type="submission" date="2019-02" db="EMBL/GenBank/DDBJ databases">
        <title>Deep-cultivation of Planctomycetes and their phenomic and genomic characterization uncovers novel biology.</title>
        <authorList>
            <person name="Wiegand S."/>
            <person name="Jogler M."/>
            <person name="Boedeker C."/>
            <person name="Pinto D."/>
            <person name="Vollmers J."/>
            <person name="Rivas-Marin E."/>
            <person name="Kohn T."/>
            <person name="Peeters S.H."/>
            <person name="Heuer A."/>
            <person name="Rast P."/>
            <person name="Oberbeckmann S."/>
            <person name="Bunk B."/>
            <person name="Jeske O."/>
            <person name="Meyerdierks A."/>
            <person name="Storesund J.E."/>
            <person name="Kallscheuer N."/>
            <person name="Luecker S."/>
            <person name="Lage O.M."/>
            <person name="Pohl T."/>
            <person name="Merkel B.J."/>
            <person name="Hornburger P."/>
            <person name="Mueller R.-W."/>
            <person name="Bruemmer F."/>
            <person name="Labrenz M."/>
            <person name="Spormann A.M."/>
            <person name="Op Den Camp H."/>
            <person name="Overmann J."/>
            <person name="Amann R."/>
            <person name="Jetten M.S.M."/>
            <person name="Mascher T."/>
            <person name="Medema M.H."/>
            <person name="Devos D.P."/>
            <person name="Kaster A.-K."/>
            <person name="Ovreas L."/>
            <person name="Rohde M."/>
            <person name="Galperin M.Y."/>
            <person name="Jogler C."/>
        </authorList>
    </citation>
    <scope>NUCLEOTIDE SEQUENCE [LARGE SCALE GENOMIC DNA]</scope>
    <source>
        <strain evidence="9 10">Poly41</strain>
    </source>
</reference>
<dbReference type="GO" id="GO:0004065">
    <property type="term" value="F:arylsulfatase activity"/>
    <property type="evidence" value="ECO:0007669"/>
    <property type="project" value="UniProtKB-EC"/>
</dbReference>
<evidence type="ECO:0000256" key="5">
    <source>
        <dbReference type="ARBA" id="ARBA00022801"/>
    </source>
</evidence>
<dbReference type="GO" id="GO:0046872">
    <property type="term" value="F:metal ion binding"/>
    <property type="evidence" value="ECO:0007669"/>
    <property type="project" value="UniProtKB-KW"/>
</dbReference>
<evidence type="ECO:0000256" key="1">
    <source>
        <dbReference type="ARBA" id="ARBA00001913"/>
    </source>
</evidence>
<keyword evidence="7" id="KW-0472">Membrane</keyword>
<dbReference type="EMBL" id="SJPV01000007">
    <property type="protein sequence ID" value="TWU35040.1"/>
    <property type="molecule type" value="Genomic_DNA"/>
</dbReference>
<protein>
    <submittedName>
        <fullName evidence="9">Arylsulfatase</fullName>
        <ecNumber evidence="9">3.1.6.1</ecNumber>
    </submittedName>
</protein>
<keyword evidence="10" id="KW-1185">Reference proteome</keyword>
<keyword evidence="5 9" id="KW-0378">Hydrolase</keyword>